<reference evidence="3 4" key="2">
    <citation type="submission" date="2016-10" db="EMBL/GenBank/DDBJ databases">
        <authorList>
            <person name="Varghese N."/>
            <person name="Submissions S."/>
        </authorList>
    </citation>
    <scope>NUCLEOTIDE SEQUENCE [LARGE SCALE GENOMIC DNA]</scope>
    <source>
        <strain evidence="1 4">CDM_1</strain>
        <strain evidence="3">CDM_6</strain>
    </source>
</reference>
<dbReference type="AlphaFoldDB" id="A0A1G6YPF6"/>
<dbReference type="EMBL" id="FMZP01000070">
    <property type="protein sequence ID" value="SDD91557.1"/>
    <property type="molecule type" value="Genomic_DNA"/>
</dbReference>
<organism evidence="1 4">
    <name type="scientific">Natrinema hispanicum</name>
    <dbReference type="NCBI Taxonomy" id="392421"/>
    <lineage>
        <taxon>Archaea</taxon>
        <taxon>Methanobacteriati</taxon>
        <taxon>Methanobacteriota</taxon>
        <taxon>Stenosarchaea group</taxon>
        <taxon>Halobacteria</taxon>
        <taxon>Halobacteriales</taxon>
        <taxon>Natrialbaceae</taxon>
        <taxon>Natrinema</taxon>
    </lineage>
</organism>
<dbReference type="Proteomes" id="UP000324021">
    <property type="component" value="Unassembled WGS sequence"/>
</dbReference>
<dbReference type="EMBL" id="FOIC01000020">
    <property type="protein sequence ID" value="SET96135.1"/>
    <property type="molecule type" value="Genomic_DNA"/>
</dbReference>
<keyword evidence="3" id="KW-1185">Reference proteome</keyword>
<evidence type="ECO:0000313" key="3">
    <source>
        <dbReference type="Proteomes" id="UP000199320"/>
    </source>
</evidence>
<name>A0A1G6YPF6_9EURY</name>
<protein>
    <submittedName>
        <fullName evidence="1">Uncharacterized protein</fullName>
    </submittedName>
</protein>
<evidence type="ECO:0000313" key="4">
    <source>
        <dbReference type="Proteomes" id="UP000324021"/>
    </source>
</evidence>
<dbReference type="STRING" id="392421.SAMN04488694_12053"/>
<dbReference type="Proteomes" id="UP000199320">
    <property type="component" value="Unassembled WGS sequence"/>
</dbReference>
<gene>
    <name evidence="2" type="ORF">SAMN04488694_12053</name>
    <name evidence="1" type="ORF">SAMN05192552_10703</name>
</gene>
<reference evidence="2" key="1">
    <citation type="submission" date="2016-10" db="EMBL/GenBank/DDBJ databases">
        <authorList>
            <person name="de Groot N.N."/>
        </authorList>
    </citation>
    <scope>NUCLEOTIDE SEQUENCE [LARGE SCALE GENOMIC DNA]</scope>
    <source>
        <strain evidence="2">CDM_6</strain>
    </source>
</reference>
<evidence type="ECO:0000313" key="1">
    <source>
        <dbReference type="EMBL" id="SDD91557.1"/>
    </source>
</evidence>
<proteinExistence type="predicted"/>
<sequence length="65" mass="6999">MLNGVLLPTLAAVDLSTFPITEFKPREIDGVIGGVLEVRLEVRHQGPSDIGPRKFVTATVLEVVS</sequence>
<dbReference type="RefSeq" id="WP_175542219.1">
    <property type="nucleotide sequence ID" value="NZ_FMZP01000070.1"/>
</dbReference>
<evidence type="ECO:0000313" key="2">
    <source>
        <dbReference type="EMBL" id="SET96135.1"/>
    </source>
</evidence>
<accession>A0A1G6YPF6</accession>